<dbReference type="InterPro" id="IPR050763">
    <property type="entry name" value="ABC_transporter_ATP-binding"/>
</dbReference>
<comment type="caution">
    <text evidence="6">The sequence shown here is derived from an EMBL/GenBank/DDBJ whole genome shotgun (WGS) entry which is preliminary data.</text>
</comment>
<dbReference type="OrthoDB" id="9775135at2"/>
<dbReference type="RefSeq" id="WP_068346614.1">
    <property type="nucleotide sequence ID" value="NZ_JFHK01000004.1"/>
</dbReference>
<dbReference type="Pfam" id="PF00005">
    <property type="entry name" value="ABC_tran"/>
    <property type="match status" value="1"/>
</dbReference>
<accession>A0A182C7X2</accession>
<comment type="similarity">
    <text evidence="1">Belongs to the ABC transporter superfamily.</text>
</comment>
<reference evidence="6 7" key="1">
    <citation type="submission" date="2014-02" db="EMBL/GenBank/DDBJ databases">
        <title>Kosmotoga genome sequencing.</title>
        <authorList>
            <person name="Pollo S.M."/>
            <person name="Charchuk R."/>
            <person name="Nesbo C.L."/>
        </authorList>
    </citation>
    <scope>NUCLEOTIDE SEQUENCE [LARGE SCALE GENOMIC DNA]</scope>
    <source>
        <strain evidence="6 7">S304</strain>
    </source>
</reference>
<proteinExistence type="inferred from homology"/>
<dbReference type="EMBL" id="JFHK01000004">
    <property type="protein sequence ID" value="OAA31450.1"/>
    <property type="molecule type" value="Genomic_DNA"/>
</dbReference>
<evidence type="ECO:0000256" key="1">
    <source>
        <dbReference type="ARBA" id="ARBA00005417"/>
    </source>
</evidence>
<keyword evidence="7" id="KW-1185">Reference proteome</keyword>
<dbReference type="Gene3D" id="3.40.50.300">
    <property type="entry name" value="P-loop containing nucleotide triphosphate hydrolases"/>
    <property type="match status" value="1"/>
</dbReference>
<dbReference type="InterPro" id="IPR003593">
    <property type="entry name" value="AAA+_ATPase"/>
</dbReference>
<dbReference type="AlphaFoldDB" id="A0A182C7X2"/>
<dbReference type="Proteomes" id="UP000077339">
    <property type="component" value="Unassembled WGS sequence"/>
</dbReference>
<dbReference type="GO" id="GO:0016887">
    <property type="term" value="F:ATP hydrolysis activity"/>
    <property type="evidence" value="ECO:0007669"/>
    <property type="project" value="InterPro"/>
</dbReference>
<sequence length="249" mass="27852">MVQLQGVHKYFKGKKGIIKAVDNVSFKAMPGEIFGLLGPNGAGKTTTLRLISTLLKPDSGKVTVFGFDTVKDAKEVRERIGFLTSDMKLTGNLSPRELMYFYGDLNHIEREIVKKRIVELANYLDMNDFLDERVNKLSTGMKQKASIAVSLIHDPQVIVFDEPTKGLDIITARTVTEIIKDFKRQGKTVIISTHVMSVAEKLCDRIGIILKGKLAEIDYLESLYSKYNSEELEDIFFTIAEKEGGLGDV</sequence>
<dbReference type="PANTHER" id="PTHR42711:SF5">
    <property type="entry name" value="ABC TRANSPORTER ATP-BINDING PROTEIN NATA"/>
    <property type="match status" value="1"/>
</dbReference>
<dbReference type="PANTHER" id="PTHR42711">
    <property type="entry name" value="ABC TRANSPORTER ATP-BINDING PROTEIN"/>
    <property type="match status" value="1"/>
</dbReference>
<dbReference type="InterPro" id="IPR027417">
    <property type="entry name" value="P-loop_NTPase"/>
</dbReference>
<protein>
    <submittedName>
        <fullName evidence="6">ABC transporter ATP-binding protein</fullName>
    </submittedName>
</protein>
<keyword evidence="3" id="KW-0547">Nucleotide-binding</keyword>
<dbReference type="STRING" id="1453497.AT15_08125"/>
<evidence type="ECO:0000256" key="3">
    <source>
        <dbReference type="ARBA" id="ARBA00022741"/>
    </source>
</evidence>
<evidence type="ECO:0000313" key="6">
    <source>
        <dbReference type="EMBL" id="OAA31450.1"/>
    </source>
</evidence>
<feature type="domain" description="ABC transporter" evidence="5">
    <location>
        <begin position="2"/>
        <end position="236"/>
    </location>
</feature>
<dbReference type="PATRIC" id="fig|1453497.3.peg.1614"/>
<dbReference type="SMART" id="SM00382">
    <property type="entry name" value="AAA"/>
    <property type="match status" value="1"/>
</dbReference>
<evidence type="ECO:0000259" key="5">
    <source>
        <dbReference type="PROSITE" id="PS50893"/>
    </source>
</evidence>
<evidence type="ECO:0000256" key="2">
    <source>
        <dbReference type="ARBA" id="ARBA00022448"/>
    </source>
</evidence>
<keyword evidence="2" id="KW-0813">Transport</keyword>
<dbReference type="InterPro" id="IPR003439">
    <property type="entry name" value="ABC_transporter-like_ATP-bd"/>
</dbReference>
<name>A0A182C7X2_9BACT</name>
<dbReference type="GO" id="GO:0005524">
    <property type="term" value="F:ATP binding"/>
    <property type="evidence" value="ECO:0007669"/>
    <property type="project" value="UniProtKB-KW"/>
</dbReference>
<keyword evidence="4 6" id="KW-0067">ATP-binding</keyword>
<organism evidence="6 7">
    <name type="scientific">Kosmotoga arenicorallina S304</name>
    <dbReference type="NCBI Taxonomy" id="1453497"/>
    <lineage>
        <taxon>Bacteria</taxon>
        <taxon>Thermotogati</taxon>
        <taxon>Thermotogota</taxon>
        <taxon>Thermotogae</taxon>
        <taxon>Kosmotogales</taxon>
        <taxon>Kosmotogaceae</taxon>
        <taxon>Kosmotoga</taxon>
    </lineage>
</organism>
<dbReference type="SUPFAM" id="SSF52540">
    <property type="entry name" value="P-loop containing nucleoside triphosphate hydrolases"/>
    <property type="match status" value="1"/>
</dbReference>
<dbReference type="PROSITE" id="PS50893">
    <property type="entry name" value="ABC_TRANSPORTER_2"/>
    <property type="match status" value="1"/>
</dbReference>
<evidence type="ECO:0000256" key="4">
    <source>
        <dbReference type="ARBA" id="ARBA00022840"/>
    </source>
</evidence>
<gene>
    <name evidence="6" type="ORF">AT15_08125</name>
</gene>
<evidence type="ECO:0000313" key="7">
    <source>
        <dbReference type="Proteomes" id="UP000077339"/>
    </source>
</evidence>